<dbReference type="AlphaFoldDB" id="A0A4Q2DHC7"/>
<dbReference type="OrthoDB" id="2921613at2759"/>
<sequence>MTSSTSAVSDKWAHRLFQDPAMVEPVPHPKMSAGRQPSVVSSGPASAPDHLGKRVTTLGPQSYSLQGSDSEKWKPKGRVTVSRLAFPFNSRHKLVPPGPPSHPSPIPKPSHEPPPRRKHEHRPSPLGRASESSATASVATPTSALRKPTARYHGYSGHSLLFSKWVWSTRQAQYEARVTSQADGNAALVREALPKMPTSHPNYLRLRRMRSFYTEEKKPAQPPLTVYPRQGDIAALRDPYCARADRSFAGVPLWTLRKIVCLYALLLAKQEDAFEEAGSEVSFGTDSTLVDSDTEWDISTTCSSRHDDDTIHSDHAPISKGNLLSLAVHRAHVEPDVPTDHMSTIVWLCKFYRRPSFKLSPNQTWPSSWYGLWEVLIELARLDASSVQKTPEASKLRPPKEFRWLKLLGGPKVAKSPSPKSPVASPQRSPCQSTFLMASHPAAG</sequence>
<feature type="region of interest" description="Disordered" evidence="1">
    <location>
        <begin position="90"/>
        <end position="146"/>
    </location>
</feature>
<accession>A0A4Q2DHC7</accession>
<protein>
    <submittedName>
        <fullName evidence="2">Uncharacterized protein</fullName>
    </submittedName>
</protein>
<feature type="compositionally biased region" description="Low complexity" evidence="1">
    <location>
        <begin position="411"/>
        <end position="426"/>
    </location>
</feature>
<evidence type="ECO:0000313" key="3">
    <source>
        <dbReference type="Proteomes" id="UP000290288"/>
    </source>
</evidence>
<reference evidence="2 3" key="1">
    <citation type="submission" date="2019-01" db="EMBL/GenBank/DDBJ databases">
        <title>Draft genome sequence of Psathyrella aberdarensis IHI B618.</title>
        <authorList>
            <person name="Buettner E."/>
            <person name="Kellner H."/>
        </authorList>
    </citation>
    <scope>NUCLEOTIDE SEQUENCE [LARGE SCALE GENOMIC DNA]</scope>
    <source>
        <strain evidence="2 3">IHI B618</strain>
    </source>
</reference>
<comment type="caution">
    <text evidence="2">The sequence shown here is derived from an EMBL/GenBank/DDBJ whole genome shotgun (WGS) entry which is preliminary data.</text>
</comment>
<evidence type="ECO:0000256" key="1">
    <source>
        <dbReference type="SAM" id="MobiDB-lite"/>
    </source>
</evidence>
<feature type="compositionally biased region" description="Pro residues" evidence="1">
    <location>
        <begin position="96"/>
        <end position="108"/>
    </location>
</feature>
<keyword evidence="3" id="KW-1185">Reference proteome</keyword>
<proteinExistence type="predicted"/>
<dbReference type="Proteomes" id="UP000290288">
    <property type="component" value="Unassembled WGS sequence"/>
</dbReference>
<feature type="region of interest" description="Disordered" evidence="1">
    <location>
        <begin position="410"/>
        <end position="432"/>
    </location>
</feature>
<organism evidence="2 3">
    <name type="scientific">Candolleomyces aberdarensis</name>
    <dbReference type="NCBI Taxonomy" id="2316362"/>
    <lineage>
        <taxon>Eukaryota</taxon>
        <taxon>Fungi</taxon>
        <taxon>Dikarya</taxon>
        <taxon>Basidiomycota</taxon>
        <taxon>Agaricomycotina</taxon>
        <taxon>Agaricomycetes</taxon>
        <taxon>Agaricomycetidae</taxon>
        <taxon>Agaricales</taxon>
        <taxon>Agaricineae</taxon>
        <taxon>Psathyrellaceae</taxon>
        <taxon>Candolleomyces</taxon>
    </lineage>
</organism>
<feature type="compositionally biased region" description="Low complexity" evidence="1">
    <location>
        <begin position="129"/>
        <end position="144"/>
    </location>
</feature>
<evidence type="ECO:0000313" key="2">
    <source>
        <dbReference type="EMBL" id="RXW19099.1"/>
    </source>
</evidence>
<name>A0A4Q2DHC7_9AGAR</name>
<feature type="region of interest" description="Disordered" evidence="1">
    <location>
        <begin position="1"/>
        <end position="76"/>
    </location>
</feature>
<dbReference type="EMBL" id="SDEE01000221">
    <property type="protein sequence ID" value="RXW19099.1"/>
    <property type="molecule type" value="Genomic_DNA"/>
</dbReference>
<feature type="compositionally biased region" description="Low complexity" evidence="1">
    <location>
        <begin position="37"/>
        <end position="48"/>
    </location>
</feature>
<feature type="compositionally biased region" description="Polar residues" evidence="1">
    <location>
        <begin position="58"/>
        <end position="68"/>
    </location>
</feature>
<gene>
    <name evidence="2" type="ORF">EST38_g6756</name>
</gene>